<keyword evidence="1" id="KW-0472">Membrane</keyword>
<sequence length="98" mass="10094">MAVNYATGGGHSVWMWLAVAVLTVGVFAASLWMQRAQSSAVVAEPASGIELGNVRARGGLRAEGVRAPGTGVRVSKARFGGDLDFKDIDAGRGDASHP</sequence>
<evidence type="ECO:0000313" key="2">
    <source>
        <dbReference type="EMBL" id="MEB3508440.1"/>
    </source>
</evidence>
<dbReference type="RefSeq" id="WP_195080779.1">
    <property type="nucleotide sequence ID" value="NZ_JAYESH010000014.1"/>
</dbReference>
<gene>
    <name evidence="2" type="ORF">U3653_00255</name>
</gene>
<proteinExistence type="predicted"/>
<accession>A0ABU6ALT9</accession>
<organism evidence="2 3">
    <name type="scientific">Nocardia implantans</name>
    <dbReference type="NCBI Taxonomy" id="3108168"/>
    <lineage>
        <taxon>Bacteria</taxon>
        <taxon>Bacillati</taxon>
        <taxon>Actinomycetota</taxon>
        <taxon>Actinomycetes</taxon>
        <taxon>Mycobacteriales</taxon>
        <taxon>Nocardiaceae</taxon>
        <taxon>Nocardia</taxon>
    </lineage>
</organism>
<evidence type="ECO:0000313" key="3">
    <source>
        <dbReference type="Proteomes" id="UP001348098"/>
    </source>
</evidence>
<keyword evidence="1" id="KW-1133">Transmembrane helix</keyword>
<reference evidence="2 3" key="1">
    <citation type="submission" date="2023-12" db="EMBL/GenBank/DDBJ databases">
        <title>novel species in genus Nocarida.</title>
        <authorList>
            <person name="Li Z."/>
        </authorList>
    </citation>
    <scope>NUCLEOTIDE SEQUENCE [LARGE SCALE GENOMIC DNA]</scope>
    <source>
        <strain evidence="2 3">CDC186</strain>
    </source>
</reference>
<keyword evidence="3" id="KW-1185">Reference proteome</keyword>
<protein>
    <submittedName>
        <fullName evidence="2">Uncharacterized protein</fullName>
    </submittedName>
</protein>
<comment type="caution">
    <text evidence="2">The sequence shown here is derived from an EMBL/GenBank/DDBJ whole genome shotgun (WGS) entry which is preliminary data.</text>
</comment>
<evidence type="ECO:0000256" key="1">
    <source>
        <dbReference type="SAM" id="Phobius"/>
    </source>
</evidence>
<dbReference type="EMBL" id="JAYKYQ010000001">
    <property type="protein sequence ID" value="MEB3508440.1"/>
    <property type="molecule type" value="Genomic_DNA"/>
</dbReference>
<dbReference type="Proteomes" id="UP001348098">
    <property type="component" value="Unassembled WGS sequence"/>
</dbReference>
<name>A0ABU6ALT9_9NOCA</name>
<keyword evidence="1" id="KW-0812">Transmembrane</keyword>
<feature type="transmembrane region" description="Helical" evidence="1">
    <location>
        <begin position="13"/>
        <end position="33"/>
    </location>
</feature>